<accession>A0ABM9NIF8</accession>
<keyword evidence="2" id="KW-1185">Reference proteome</keyword>
<sequence>MSRTYPVRPGRPAVPGALRLQKTASGAPPWIEEWSIQNYNLAVYGEAAARPGLGTACDRNFPGPSALEPLERFDACRALSSCPPQSP</sequence>
<organism evidence="1 2">
    <name type="scientific">Candidatus Methylocalor cossyra</name>
    <dbReference type="NCBI Taxonomy" id="3108543"/>
    <lineage>
        <taxon>Bacteria</taxon>
        <taxon>Pseudomonadati</taxon>
        <taxon>Pseudomonadota</taxon>
        <taxon>Gammaproteobacteria</taxon>
        <taxon>Methylococcales</taxon>
        <taxon>Methylococcaceae</taxon>
        <taxon>Candidatus Methylocalor</taxon>
    </lineage>
</organism>
<gene>
    <name evidence="1" type="ORF">MECH1_V1_1627</name>
</gene>
<evidence type="ECO:0000313" key="2">
    <source>
        <dbReference type="Proteomes" id="UP001497493"/>
    </source>
</evidence>
<protein>
    <submittedName>
        <fullName evidence="1">Uncharacterized protein</fullName>
    </submittedName>
</protein>
<dbReference type="Proteomes" id="UP001497493">
    <property type="component" value="Chromosome"/>
</dbReference>
<name>A0ABM9NIF8_9GAMM</name>
<dbReference type="EMBL" id="OZ026884">
    <property type="protein sequence ID" value="CAL1240403.1"/>
    <property type="molecule type" value="Genomic_DNA"/>
</dbReference>
<evidence type="ECO:0000313" key="1">
    <source>
        <dbReference type="EMBL" id="CAL1240403.1"/>
    </source>
</evidence>
<proteinExistence type="predicted"/>
<reference evidence="1 2" key="1">
    <citation type="submission" date="2024-04" db="EMBL/GenBank/DDBJ databases">
        <authorList>
            <person name="Cremers G."/>
        </authorList>
    </citation>
    <scope>NUCLEOTIDE SEQUENCE [LARGE SCALE GENOMIC DNA]</scope>
    <source>
        <strain evidence="1">MeCH1-AG</strain>
    </source>
</reference>